<feature type="domain" description="MDMPI C-terminal" evidence="1">
    <location>
        <begin position="205"/>
        <end position="255"/>
    </location>
</feature>
<reference evidence="3 4" key="1">
    <citation type="submission" date="2019-07" db="EMBL/GenBank/DDBJ databases">
        <title>R&amp;d 2014.</title>
        <authorList>
            <person name="Klenk H.-P."/>
        </authorList>
    </citation>
    <scope>NUCLEOTIDE SEQUENCE [LARGE SCALE GENOMIC DNA]</scope>
    <source>
        <strain evidence="3 4">DSM 43194</strain>
    </source>
</reference>
<dbReference type="Pfam" id="PF07398">
    <property type="entry name" value="MDMPI_C"/>
    <property type="match status" value="1"/>
</dbReference>
<evidence type="ECO:0000259" key="1">
    <source>
        <dbReference type="Pfam" id="PF07398"/>
    </source>
</evidence>
<dbReference type="PANTHER" id="PTHR40758">
    <property type="entry name" value="CONSERVED PROTEIN"/>
    <property type="match status" value="1"/>
</dbReference>
<dbReference type="GO" id="GO:0046872">
    <property type="term" value="F:metal ion binding"/>
    <property type="evidence" value="ECO:0007669"/>
    <property type="project" value="InterPro"/>
</dbReference>
<dbReference type="InterPro" id="IPR017517">
    <property type="entry name" value="Maleyloyr_isom"/>
</dbReference>
<protein>
    <submittedName>
        <fullName evidence="3">Uncharacterized protein (TIGR03083 family)</fullName>
    </submittedName>
</protein>
<dbReference type="AlphaFoldDB" id="A0A660CA31"/>
<evidence type="ECO:0000259" key="2">
    <source>
        <dbReference type="Pfam" id="PF11716"/>
    </source>
</evidence>
<dbReference type="GO" id="GO:0005886">
    <property type="term" value="C:plasma membrane"/>
    <property type="evidence" value="ECO:0007669"/>
    <property type="project" value="TreeGrafter"/>
</dbReference>
<feature type="domain" description="Mycothiol-dependent maleylpyruvate isomerase metal-binding" evidence="2">
    <location>
        <begin position="32"/>
        <end position="148"/>
    </location>
</feature>
<comment type="caution">
    <text evidence="3">The sequence shown here is derived from an EMBL/GenBank/DDBJ whole genome shotgun (WGS) entry which is preliminary data.</text>
</comment>
<dbReference type="NCBIfam" id="TIGR03083">
    <property type="entry name" value="maleylpyruvate isomerase family mycothiol-dependent enzyme"/>
    <property type="match status" value="1"/>
</dbReference>
<dbReference type="PANTHER" id="PTHR40758:SF1">
    <property type="entry name" value="CONSERVED PROTEIN"/>
    <property type="match status" value="1"/>
</dbReference>
<evidence type="ECO:0000313" key="4">
    <source>
        <dbReference type="Proteomes" id="UP000317303"/>
    </source>
</evidence>
<name>A0A660CA31_9PSEU</name>
<dbReference type="EMBL" id="VLJV01000001">
    <property type="protein sequence ID" value="TWH20166.1"/>
    <property type="molecule type" value="Genomic_DNA"/>
</dbReference>
<proteinExistence type="predicted"/>
<accession>A0A660CA31</accession>
<dbReference type="InterPro" id="IPR034660">
    <property type="entry name" value="DinB/YfiT-like"/>
</dbReference>
<dbReference type="InterPro" id="IPR024344">
    <property type="entry name" value="MDMPI_metal-binding"/>
</dbReference>
<sequence length="269" mass="29299">MRIGGAQAPCTETVMSAQVTIDHGRIARAFGDEVELLIDAARCVPPETSVPTCPGWTVGDTVRHVGSVYRVAQAWLIDGQRPGDWQREPAPGQSRESYVRQGHADLTEIFEFHDPEECAATWWPRDRTYGFWQRRMAHDTVIHRVDVEAAGGAEPSDIADDVALDGIDEALMLWFGHRLPRLGLRGTRAGTVGVCTGGCGWITIAGPDETAVRRCGNAEARAADVVVSGDPAEVYLWLWGRRGPSAVDVDGADDDAVGQLWALMRLATR</sequence>
<evidence type="ECO:0000313" key="3">
    <source>
        <dbReference type="EMBL" id="TWH20166.1"/>
    </source>
</evidence>
<dbReference type="SUPFAM" id="SSF109854">
    <property type="entry name" value="DinB/YfiT-like putative metalloenzymes"/>
    <property type="match status" value="1"/>
</dbReference>
<keyword evidence="4" id="KW-1185">Reference proteome</keyword>
<dbReference type="Proteomes" id="UP000317303">
    <property type="component" value="Unassembled WGS sequence"/>
</dbReference>
<dbReference type="Pfam" id="PF11716">
    <property type="entry name" value="MDMPI_N"/>
    <property type="match status" value="1"/>
</dbReference>
<dbReference type="InterPro" id="IPR010872">
    <property type="entry name" value="MDMPI_C-term_domain"/>
</dbReference>
<gene>
    <name evidence="3" type="ORF">JD82_02008</name>
</gene>
<organism evidence="3 4">
    <name type="scientific">Prauserella rugosa</name>
    <dbReference type="NCBI Taxonomy" id="43354"/>
    <lineage>
        <taxon>Bacteria</taxon>
        <taxon>Bacillati</taxon>
        <taxon>Actinomycetota</taxon>
        <taxon>Actinomycetes</taxon>
        <taxon>Pseudonocardiales</taxon>
        <taxon>Pseudonocardiaceae</taxon>
        <taxon>Prauserella</taxon>
    </lineage>
</organism>